<keyword evidence="1" id="KW-1185">Reference proteome</keyword>
<evidence type="ECO:0000313" key="2">
    <source>
        <dbReference type="WBParaSite" id="Minc3s01465g24061"/>
    </source>
</evidence>
<dbReference type="WBParaSite" id="Minc3s01465g24061">
    <property type="protein sequence ID" value="Minc3s01465g24061"/>
    <property type="gene ID" value="Minc3s01465g24061"/>
</dbReference>
<organism evidence="1 2">
    <name type="scientific">Meloidogyne incognita</name>
    <name type="common">Southern root-knot nematode worm</name>
    <name type="synonym">Oxyuris incognita</name>
    <dbReference type="NCBI Taxonomy" id="6306"/>
    <lineage>
        <taxon>Eukaryota</taxon>
        <taxon>Metazoa</taxon>
        <taxon>Ecdysozoa</taxon>
        <taxon>Nematoda</taxon>
        <taxon>Chromadorea</taxon>
        <taxon>Rhabditida</taxon>
        <taxon>Tylenchina</taxon>
        <taxon>Tylenchomorpha</taxon>
        <taxon>Tylenchoidea</taxon>
        <taxon>Meloidogynidae</taxon>
        <taxon>Meloidogyninae</taxon>
        <taxon>Meloidogyne</taxon>
        <taxon>Meloidogyne incognita group</taxon>
    </lineage>
</organism>
<name>A0A914MCD4_MELIC</name>
<protein>
    <submittedName>
        <fullName evidence="2">Uncharacterized protein</fullName>
    </submittedName>
</protein>
<evidence type="ECO:0000313" key="1">
    <source>
        <dbReference type="Proteomes" id="UP000887563"/>
    </source>
</evidence>
<dbReference type="AlphaFoldDB" id="A0A914MCD4"/>
<dbReference type="Proteomes" id="UP000887563">
    <property type="component" value="Unplaced"/>
</dbReference>
<reference evidence="2" key="1">
    <citation type="submission" date="2022-11" db="UniProtKB">
        <authorList>
            <consortium name="WormBaseParasite"/>
        </authorList>
    </citation>
    <scope>IDENTIFICATION</scope>
</reference>
<accession>A0A914MCD4</accession>
<proteinExistence type="predicted"/>
<sequence length="140" mass="16174">MFNLCYSRYGQQHNRYVDYNNNYNQPPSNNYNNYYSGGRQQGGWGQSNNGEIGLTFGYTIEAVKFVPYNEIGISNDLISLISNTTMEITMTTTNHNNNNPSHHPHSHKPEIANLILRFLCHLEHLELPMGIHKKISERMK</sequence>